<dbReference type="EMBL" id="GBRH01223984">
    <property type="protein sequence ID" value="JAD73911.1"/>
    <property type="molecule type" value="Transcribed_RNA"/>
</dbReference>
<protein>
    <submittedName>
        <fullName evidence="1">Uncharacterized protein</fullName>
    </submittedName>
</protein>
<accession>A0A0A9CE93</accession>
<proteinExistence type="predicted"/>
<dbReference type="AlphaFoldDB" id="A0A0A9CE93"/>
<reference evidence="1" key="2">
    <citation type="journal article" date="2015" name="Data Brief">
        <title>Shoot transcriptome of the giant reed, Arundo donax.</title>
        <authorList>
            <person name="Barrero R.A."/>
            <person name="Guerrero F.D."/>
            <person name="Moolhuijzen P."/>
            <person name="Goolsby J.A."/>
            <person name="Tidwell J."/>
            <person name="Bellgard S.E."/>
            <person name="Bellgard M.I."/>
        </authorList>
    </citation>
    <scope>NUCLEOTIDE SEQUENCE</scope>
    <source>
        <tissue evidence="1">Shoot tissue taken approximately 20 cm above the soil surface</tissue>
    </source>
</reference>
<evidence type="ECO:0000313" key="1">
    <source>
        <dbReference type="EMBL" id="JAD73911.1"/>
    </source>
</evidence>
<sequence>MAHITAPTVERCCFPTPLPPLSASIPRDRDRIRSQLLALCLQKSV</sequence>
<reference evidence="1" key="1">
    <citation type="submission" date="2014-09" db="EMBL/GenBank/DDBJ databases">
        <authorList>
            <person name="Magalhaes I.L.F."/>
            <person name="Oliveira U."/>
            <person name="Santos F.R."/>
            <person name="Vidigal T.H.D.A."/>
            <person name="Brescovit A.D."/>
            <person name="Santos A.J."/>
        </authorList>
    </citation>
    <scope>NUCLEOTIDE SEQUENCE</scope>
    <source>
        <tissue evidence="1">Shoot tissue taken approximately 20 cm above the soil surface</tissue>
    </source>
</reference>
<organism evidence="1">
    <name type="scientific">Arundo donax</name>
    <name type="common">Giant reed</name>
    <name type="synonym">Donax arundinaceus</name>
    <dbReference type="NCBI Taxonomy" id="35708"/>
    <lineage>
        <taxon>Eukaryota</taxon>
        <taxon>Viridiplantae</taxon>
        <taxon>Streptophyta</taxon>
        <taxon>Embryophyta</taxon>
        <taxon>Tracheophyta</taxon>
        <taxon>Spermatophyta</taxon>
        <taxon>Magnoliopsida</taxon>
        <taxon>Liliopsida</taxon>
        <taxon>Poales</taxon>
        <taxon>Poaceae</taxon>
        <taxon>PACMAD clade</taxon>
        <taxon>Arundinoideae</taxon>
        <taxon>Arundineae</taxon>
        <taxon>Arundo</taxon>
    </lineage>
</organism>
<name>A0A0A9CE93_ARUDO</name>